<sequence length="407" mass="45698">MTTVVPTSEDDPCLSVVRFTSEIAWADAGPEVAEPQVERLCAEAQECMFRGRWLDLVSLMLTSADVIFSKVAEKDLECIFTVICNVVSSSGDPDEVLEMAKLISGKIVQQPADKPLLRLKILFNLYNLVNIPYGRFLVYTKVLDLAIHGKVTESVVSSFKKIDSFLKEWNIGIKDQRELFLSVSNVLRESKSSAKESFLFLTKYLGTFTDEEAHGLIEAKEEAVRAIVEFVKAPDIYQCDLLEMPAVKQLENDSQHNLAYVLLKIFLTQRLESYLEFHASNAEILKSYGLVHDDCVSKMRLMSLLDLGSGESGQIPYALIKDTLQVNHDEVETWVVKAISAKLLDCKMDELTEVVIVSRCTGRTFGRYHWEVLRAKLATWRGNIAGVISTIQANKVTEEASQAIQSR</sequence>
<protein>
    <submittedName>
        <fullName evidence="1">Uncharacterized protein</fullName>
    </submittedName>
</protein>
<reference evidence="2" key="1">
    <citation type="journal article" date="2023" name="Front. Plant Sci.">
        <title>Chromosomal-level genome assembly of Melastoma candidum provides insights into trichome evolution.</title>
        <authorList>
            <person name="Zhong Y."/>
            <person name="Wu W."/>
            <person name="Sun C."/>
            <person name="Zou P."/>
            <person name="Liu Y."/>
            <person name="Dai S."/>
            <person name="Zhou R."/>
        </authorList>
    </citation>
    <scope>NUCLEOTIDE SEQUENCE [LARGE SCALE GENOMIC DNA]</scope>
</reference>
<name>A0ACB9MCH6_9MYRT</name>
<gene>
    <name evidence="1" type="ORF">MLD38_033864</name>
</gene>
<accession>A0ACB9MCH6</accession>
<keyword evidence="2" id="KW-1185">Reference proteome</keyword>
<dbReference type="EMBL" id="CM042889">
    <property type="protein sequence ID" value="KAI4320375.1"/>
    <property type="molecule type" value="Genomic_DNA"/>
</dbReference>
<organism evidence="1 2">
    <name type="scientific">Melastoma candidum</name>
    <dbReference type="NCBI Taxonomy" id="119954"/>
    <lineage>
        <taxon>Eukaryota</taxon>
        <taxon>Viridiplantae</taxon>
        <taxon>Streptophyta</taxon>
        <taxon>Embryophyta</taxon>
        <taxon>Tracheophyta</taxon>
        <taxon>Spermatophyta</taxon>
        <taxon>Magnoliopsida</taxon>
        <taxon>eudicotyledons</taxon>
        <taxon>Gunneridae</taxon>
        <taxon>Pentapetalae</taxon>
        <taxon>rosids</taxon>
        <taxon>malvids</taxon>
        <taxon>Myrtales</taxon>
        <taxon>Melastomataceae</taxon>
        <taxon>Melastomatoideae</taxon>
        <taxon>Melastomateae</taxon>
        <taxon>Melastoma</taxon>
    </lineage>
</organism>
<dbReference type="Proteomes" id="UP001057402">
    <property type="component" value="Chromosome 10"/>
</dbReference>
<evidence type="ECO:0000313" key="2">
    <source>
        <dbReference type="Proteomes" id="UP001057402"/>
    </source>
</evidence>
<proteinExistence type="predicted"/>
<comment type="caution">
    <text evidence="1">The sequence shown here is derived from an EMBL/GenBank/DDBJ whole genome shotgun (WGS) entry which is preliminary data.</text>
</comment>
<evidence type="ECO:0000313" key="1">
    <source>
        <dbReference type="EMBL" id="KAI4320375.1"/>
    </source>
</evidence>